<reference evidence="2 3" key="1">
    <citation type="submission" date="2024-06" db="EMBL/GenBank/DDBJ databases">
        <title>Sorghum-associated microbial communities from plants grown in Nebraska, USA.</title>
        <authorList>
            <person name="Schachtman D."/>
        </authorList>
    </citation>
    <scope>NUCLEOTIDE SEQUENCE [LARGE SCALE GENOMIC DNA]</scope>
    <source>
        <strain evidence="2 3">2709</strain>
    </source>
</reference>
<dbReference type="RefSeq" id="WP_354441749.1">
    <property type="nucleotide sequence ID" value="NZ_JBEPSH010000002.1"/>
</dbReference>
<dbReference type="PIRSF" id="PIRSF017082">
    <property type="entry name" value="YflP"/>
    <property type="match status" value="1"/>
</dbReference>
<dbReference type="PANTHER" id="PTHR42928">
    <property type="entry name" value="TRICARBOXYLATE-BINDING PROTEIN"/>
    <property type="match status" value="1"/>
</dbReference>
<dbReference type="PANTHER" id="PTHR42928:SF5">
    <property type="entry name" value="BLR1237 PROTEIN"/>
    <property type="match status" value="1"/>
</dbReference>
<sequence>MHPKIRNLYVRFSSMVVRALALGLVLLWGGLAHAQSVYPDKPIRLLVSFAVGSGNDVLAREIAKELTGTLGQPVVVENRLGAGGMIATNAVAQAAPDGYLLGFGTSSQLVMNVGFYKSLPFNIDKDLTMIALLAKTNMVLDVSGNGAKTLAEFVQRAKAEPDTLTYGSGGNGSISHILGEAFAQSAGVKLRHIPYKGGGSAVMDVAAGRVDMMFDGLNNGAALAAAGKIRLLAISGSKRSPLRPDVPTFEEAGMKDFEAYTWNAIFGPANMPPAVLQRLNTAINQAMASAGVKAFVERNAGEIMPRNTPEQAEAFARSERARWVPFMKKSNIAEQ</sequence>
<dbReference type="SUPFAM" id="SSF53850">
    <property type="entry name" value="Periplasmic binding protein-like II"/>
    <property type="match status" value="1"/>
</dbReference>
<comment type="similarity">
    <text evidence="1">Belongs to the UPF0065 (bug) family.</text>
</comment>
<keyword evidence="2" id="KW-0675">Receptor</keyword>
<proteinExistence type="inferred from homology"/>
<evidence type="ECO:0000313" key="3">
    <source>
        <dbReference type="Proteomes" id="UP001549320"/>
    </source>
</evidence>
<name>A0ABV2Q4I3_9BURK</name>
<dbReference type="Gene3D" id="3.40.190.150">
    <property type="entry name" value="Bordetella uptake gene, domain 1"/>
    <property type="match status" value="1"/>
</dbReference>
<organism evidence="2 3">
    <name type="scientific">Ottowia thiooxydans</name>
    <dbReference type="NCBI Taxonomy" id="219182"/>
    <lineage>
        <taxon>Bacteria</taxon>
        <taxon>Pseudomonadati</taxon>
        <taxon>Pseudomonadota</taxon>
        <taxon>Betaproteobacteria</taxon>
        <taxon>Burkholderiales</taxon>
        <taxon>Comamonadaceae</taxon>
        <taxon>Ottowia</taxon>
    </lineage>
</organism>
<dbReference type="Pfam" id="PF03401">
    <property type="entry name" value="TctC"/>
    <property type="match status" value="1"/>
</dbReference>
<dbReference type="EMBL" id="JBEPSH010000002">
    <property type="protein sequence ID" value="MET4575951.1"/>
    <property type="molecule type" value="Genomic_DNA"/>
</dbReference>
<dbReference type="Gene3D" id="3.40.190.10">
    <property type="entry name" value="Periplasmic binding protein-like II"/>
    <property type="match status" value="1"/>
</dbReference>
<accession>A0ABV2Q4I3</accession>
<dbReference type="InterPro" id="IPR005064">
    <property type="entry name" value="BUG"/>
</dbReference>
<protein>
    <submittedName>
        <fullName evidence="2">Tripartite-type tricarboxylate transporter receptor subunit TctC</fullName>
    </submittedName>
</protein>
<keyword evidence="3" id="KW-1185">Reference proteome</keyword>
<dbReference type="CDD" id="cd07012">
    <property type="entry name" value="PBP2_Bug_TTT"/>
    <property type="match status" value="1"/>
</dbReference>
<dbReference type="Proteomes" id="UP001549320">
    <property type="component" value="Unassembled WGS sequence"/>
</dbReference>
<comment type="caution">
    <text evidence="2">The sequence shown here is derived from an EMBL/GenBank/DDBJ whole genome shotgun (WGS) entry which is preliminary data.</text>
</comment>
<gene>
    <name evidence="2" type="ORF">ABIE13_001051</name>
</gene>
<dbReference type="InterPro" id="IPR042100">
    <property type="entry name" value="Bug_dom1"/>
</dbReference>
<evidence type="ECO:0000256" key="1">
    <source>
        <dbReference type="ARBA" id="ARBA00006987"/>
    </source>
</evidence>
<evidence type="ECO:0000313" key="2">
    <source>
        <dbReference type="EMBL" id="MET4575951.1"/>
    </source>
</evidence>